<keyword evidence="10" id="KW-0434">Leukotriene biosynthesis</keyword>
<dbReference type="EC" id="3.4.19.13" evidence="5"/>
<evidence type="ECO:0000256" key="7">
    <source>
        <dbReference type="ARBA" id="ARBA00022679"/>
    </source>
</evidence>
<comment type="catalytic activity">
    <reaction evidence="19">
        <text>glutathione + H2O = L-cysteinylglycine + L-glutamate</text>
        <dbReference type="Rhea" id="RHEA:28807"/>
        <dbReference type="ChEBI" id="CHEBI:15377"/>
        <dbReference type="ChEBI" id="CHEBI:29985"/>
        <dbReference type="ChEBI" id="CHEBI:57925"/>
        <dbReference type="ChEBI" id="CHEBI:61694"/>
        <dbReference type="EC" id="3.4.19.13"/>
    </reaction>
    <physiologicalReaction direction="left-to-right" evidence="19">
        <dbReference type="Rhea" id="RHEA:28808"/>
    </physiologicalReaction>
</comment>
<evidence type="ECO:0000256" key="12">
    <source>
        <dbReference type="ARBA" id="ARBA00022968"/>
    </source>
</evidence>
<evidence type="ECO:0000256" key="2">
    <source>
        <dbReference type="ARBA" id="ARBA00005115"/>
    </source>
</evidence>
<keyword evidence="17" id="KW-0012">Acyltransferase</keyword>
<comment type="catalytic activity">
    <reaction evidence="21">
        <text>S-[(2E,6E,10E)-geranylgeranyl]-L-glutathione + H2O = S-[(2E,6E,10E)-geranylgeranyl]-L-cysteinylglycine + L-glutamate</text>
        <dbReference type="Rhea" id="RHEA:65120"/>
        <dbReference type="ChEBI" id="CHEBI:15377"/>
        <dbReference type="ChEBI" id="CHEBI:29985"/>
        <dbReference type="ChEBI" id="CHEBI:156326"/>
        <dbReference type="ChEBI" id="CHEBI:156330"/>
    </reaction>
    <physiologicalReaction direction="left-to-right" evidence="21">
        <dbReference type="Rhea" id="RHEA:65121"/>
    </physiologicalReaction>
</comment>
<dbReference type="AlphaFoldDB" id="A0A7M4E138"/>
<reference evidence="34" key="1">
    <citation type="submission" date="2025-08" db="UniProtKB">
        <authorList>
            <consortium name="Ensembl"/>
        </authorList>
    </citation>
    <scope>IDENTIFICATION</scope>
</reference>
<dbReference type="GO" id="GO:0006950">
    <property type="term" value="P:response to stress"/>
    <property type="evidence" value="ECO:0007669"/>
    <property type="project" value="UniProtKB-ARBA"/>
</dbReference>
<evidence type="ECO:0000256" key="9">
    <source>
        <dbReference type="ARBA" id="ARBA00022692"/>
    </source>
</evidence>
<gene>
    <name evidence="34" type="primary">GGT5</name>
</gene>
<keyword evidence="14" id="KW-0472">Membrane</keyword>
<evidence type="ECO:0000256" key="20">
    <source>
        <dbReference type="ARBA" id="ARBA00047169"/>
    </source>
</evidence>
<dbReference type="GO" id="GO:0006631">
    <property type="term" value="P:fatty acid metabolic process"/>
    <property type="evidence" value="ECO:0007669"/>
    <property type="project" value="Ensembl"/>
</dbReference>
<evidence type="ECO:0000256" key="31">
    <source>
        <dbReference type="ARBA" id="ARBA00082872"/>
    </source>
</evidence>
<keyword evidence="16" id="KW-0325">Glycoprotein</keyword>
<comment type="subcellular location">
    <subcellularLocation>
        <location evidence="1">Membrane</location>
        <topology evidence="1">Single-pass type II membrane protein</topology>
    </subcellularLocation>
</comment>
<evidence type="ECO:0000256" key="29">
    <source>
        <dbReference type="ARBA" id="ARBA00079251"/>
    </source>
</evidence>
<evidence type="ECO:0000256" key="23">
    <source>
        <dbReference type="ARBA" id="ARBA00052640"/>
    </source>
</evidence>
<evidence type="ECO:0000256" key="17">
    <source>
        <dbReference type="ARBA" id="ARBA00023315"/>
    </source>
</evidence>
<evidence type="ECO:0000256" key="10">
    <source>
        <dbReference type="ARBA" id="ARBA00022751"/>
    </source>
</evidence>
<keyword evidence="6" id="KW-0645">Protease</keyword>
<evidence type="ECO:0000256" key="8">
    <source>
        <dbReference type="ARBA" id="ARBA00022684"/>
    </source>
</evidence>
<comment type="subunit">
    <text evidence="20">Heterodimer composed of the light and heavy chains. The active site is located in the light chain.</text>
</comment>
<feature type="binding site" evidence="33">
    <location>
        <position position="125"/>
    </location>
    <ligand>
        <name>L-glutamate</name>
        <dbReference type="ChEBI" id="CHEBI:29985"/>
    </ligand>
</feature>
<evidence type="ECO:0000256" key="25">
    <source>
        <dbReference type="ARBA" id="ARBA00066923"/>
    </source>
</evidence>
<dbReference type="GO" id="GO:0005886">
    <property type="term" value="C:plasma membrane"/>
    <property type="evidence" value="ECO:0007669"/>
    <property type="project" value="Ensembl"/>
</dbReference>
<reference evidence="34" key="2">
    <citation type="submission" date="2025-09" db="UniProtKB">
        <authorList>
            <consortium name="Ensembl"/>
        </authorList>
    </citation>
    <scope>IDENTIFICATION</scope>
</reference>
<dbReference type="GO" id="GO:0006508">
    <property type="term" value="P:proteolysis"/>
    <property type="evidence" value="ECO:0007669"/>
    <property type="project" value="UniProtKB-KW"/>
</dbReference>
<dbReference type="Gene3D" id="1.10.246.130">
    <property type="match status" value="1"/>
</dbReference>
<organism evidence="34 35">
    <name type="scientific">Crocodylus porosus</name>
    <name type="common">Saltwater crocodile</name>
    <name type="synonym">Estuarine crocodile</name>
    <dbReference type="NCBI Taxonomy" id="8502"/>
    <lineage>
        <taxon>Eukaryota</taxon>
        <taxon>Metazoa</taxon>
        <taxon>Chordata</taxon>
        <taxon>Craniata</taxon>
        <taxon>Vertebrata</taxon>
        <taxon>Euteleostomi</taxon>
        <taxon>Archelosauria</taxon>
        <taxon>Archosauria</taxon>
        <taxon>Crocodylia</taxon>
        <taxon>Longirostres</taxon>
        <taxon>Crocodylidae</taxon>
        <taxon>Crocodylus</taxon>
    </lineage>
</organism>
<evidence type="ECO:0000256" key="3">
    <source>
        <dbReference type="ARBA" id="ARBA00009381"/>
    </source>
</evidence>
<evidence type="ECO:0000256" key="24">
    <source>
        <dbReference type="ARBA" id="ARBA00060714"/>
    </source>
</evidence>
<dbReference type="GO" id="GO:1901750">
    <property type="term" value="P:leukotriene D4 biosynthetic process"/>
    <property type="evidence" value="ECO:0007669"/>
    <property type="project" value="Ensembl"/>
</dbReference>
<comment type="similarity">
    <text evidence="3">Belongs to the gamma-glutamyltransferase family.</text>
</comment>
<evidence type="ECO:0000256" key="6">
    <source>
        <dbReference type="ARBA" id="ARBA00022670"/>
    </source>
</evidence>
<dbReference type="Proteomes" id="UP000594220">
    <property type="component" value="Unplaced"/>
</dbReference>
<feature type="active site" description="Nucleophile" evidence="32">
    <location>
        <position position="396"/>
    </location>
</feature>
<dbReference type="GO" id="GO:0002951">
    <property type="term" value="F:leukotriene-C(4) hydrolase"/>
    <property type="evidence" value="ECO:0007669"/>
    <property type="project" value="UniProtKB-EC"/>
</dbReference>
<evidence type="ECO:0000256" key="21">
    <source>
        <dbReference type="ARBA" id="ARBA00050507"/>
    </source>
</evidence>
<evidence type="ECO:0000256" key="33">
    <source>
        <dbReference type="PIRSR" id="PIRSR600101-2"/>
    </source>
</evidence>
<evidence type="ECO:0000256" key="26">
    <source>
        <dbReference type="ARBA" id="ARBA00071554"/>
    </source>
</evidence>
<keyword evidence="8" id="KW-0317">Glutathione biosynthesis</keyword>
<evidence type="ECO:0000256" key="11">
    <source>
        <dbReference type="ARBA" id="ARBA00022801"/>
    </source>
</evidence>
<dbReference type="GO" id="GO:0000048">
    <property type="term" value="F:peptidyltransferase activity"/>
    <property type="evidence" value="ECO:0007669"/>
    <property type="project" value="Ensembl"/>
</dbReference>
<accession>A0A7M4E138</accession>
<dbReference type="FunFam" id="1.10.246.130:FF:000001">
    <property type="entry name" value="Gamma-glutamyltransferase 5 isoform 1"/>
    <property type="match status" value="1"/>
</dbReference>
<dbReference type="GO" id="GO:0006520">
    <property type="term" value="P:amino acid metabolic process"/>
    <property type="evidence" value="ECO:0007669"/>
    <property type="project" value="Ensembl"/>
</dbReference>
<dbReference type="SUPFAM" id="SSF56235">
    <property type="entry name" value="N-terminal nucleophile aminohydrolases (Ntn hydrolases)"/>
    <property type="match status" value="1"/>
</dbReference>
<keyword evidence="35" id="KW-1185">Reference proteome</keyword>
<dbReference type="PRINTS" id="PR01210">
    <property type="entry name" value="GGTRANSPTASE"/>
</dbReference>
<evidence type="ECO:0000256" key="22">
    <source>
        <dbReference type="ARBA" id="ARBA00051446"/>
    </source>
</evidence>
<dbReference type="FunFam" id="3.60.20.40:FF:000005">
    <property type="entry name" value="gamma-glutamyltransferase 5 isoform X3"/>
    <property type="match status" value="1"/>
</dbReference>
<keyword evidence="15" id="KW-0865">Zymogen</keyword>
<dbReference type="InterPro" id="IPR029055">
    <property type="entry name" value="Ntn_hydrolases_N"/>
</dbReference>
<dbReference type="GeneTree" id="ENSGT00940000155794"/>
<comment type="catalytic activity">
    <reaction evidence="18">
        <text>an S-substituted glutathione + H2O = an S-substituted L-cysteinylglycine + L-glutamate</text>
        <dbReference type="Rhea" id="RHEA:59468"/>
        <dbReference type="ChEBI" id="CHEBI:15377"/>
        <dbReference type="ChEBI" id="CHEBI:29985"/>
        <dbReference type="ChEBI" id="CHEBI:90779"/>
        <dbReference type="ChEBI" id="CHEBI:143103"/>
        <dbReference type="EC" id="3.4.19.13"/>
    </reaction>
    <physiologicalReaction direction="left-to-right" evidence="18">
        <dbReference type="Rhea" id="RHEA:59469"/>
    </physiologicalReaction>
</comment>
<dbReference type="PANTHER" id="PTHR45027:SF2">
    <property type="entry name" value="GAMMA-GLUTAMYLTRANSFERASE 5"/>
    <property type="match status" value="1"/>
</dbReference>
<evidence type="ECO:0000256" key="28">
    <source>
        <dbReference type="ARBA" id="ARBA00075858"/>
    </source>
</evidence>
<comment type="catalytic activity">
    <reaction evidence="22">
        <text>an N-terminal (5-L-glutamyl)-[peptide] + an alpha-amino acid = 5-L-glutamyl amino acid + an N-terminal L-alpha-aminoacyl-[peptide]</text>
        <dbReference type="Rhea" id="RHEA:23904"/>
        <dbReference type="Rhea" id="RHEA-COMP:9780"/>
        <dbReference type="Rhea" id="RHEA-COMP:9795"/>
        <dbReference type="ChEBI" id="CHEBI:77644"/>
        <dbReference type="ChEBI" id="CHEBI:78597"/>
        <dbReference type="ChEBI" id="CHEBI:78599"/>
        <dbReference type="ChEBI" id="CHEBI:78608"/>
        <dbReference type="EC" id="2.3.2.2"/>
    </reaction>
    <physiologicalReaction direction="left-to-right" evidence="22">
        <dbReference type="Rhea" id="RHEA:23905"/>
    </physiologicalReaction>
</comment>
<dbReference type="InterPro" id="IPR055262">
    <property type="entry name" value="GGT_CS"/>
</dbReference>
<evidence type="ECO:0000256" key="19">
    <source>
        <dbReference type="ARBA" id="ARBA00033701"/>
    </source>
</evidence>
<name>A0A7M4E138_CROPO</name>
<dbReference type="InterPro" id="IPR000101">
    <property type="entry name" value="GGT_peptidase"/>
</dbReference>
<comment type="catalytic activity">
    <reaction evidence="23">
        <text>leukotriene C4 + H2O = leukotriene D4 + L-glutamate</text>
        <dbReference type="Rhea" id="RHEA:31563"/>
        <dbReference type="ChEBI" id="CHEBI:15377"/>
        <dbReference type="ChEBI" id="CHEBI:29985"/>
        <dbReference type="ChEBI" id="CHEBI:57973"/>
        <dbReference type="ChEBI" id="CHEBI:63166"/>
        <dbReference type="EC" id="3.4.19.14"/>
    </reaction>
    <physiologicalReaction direction="left-to-right" evidence="23">
        <dbReference type="Rhea" id="RHEA:31564"/>
    </physiologicalReaction>
</comment>
<dbReference type="EC" id="2.3.2.2" evidence="4"/>
<protein>
    <recommendedName>
        <fullName evidence="26">Glutathione hydrolase 5 proenzyme</fullName>
        <ecNumber evidence="4">2.3.2.2</ecNumber>
        <ecNumber evidence="5">3.4.19.13</ecNumber>
        <ecNumber evidence="25">3.4.19.14</ecNumber>
    </recommendedName>
    <alternativeName>
        <fullName evidence="31">Gamma-glutamyl leukotrienase</fullName>
    </alternativeName>
    <alternativeName>
        <fullName evidence="27">Gamma-glutamyltransferase 5</fullName>
    </alternativeName>
    <alternativeName>
        <fullName evidence="30">Gamma-glutamyltransferase-like activity 1</fullName>
    </alternativeName>
    <alternativeName>
        <fullName evidence="28">Gamma-glutamyltranspeptidase 5</fullName>
    </alternativeName>
    <alternativeName>
        <fullName evidence="29">Leukotriene-C4 hydrolase</fullName>
    </alternativeName>
</protein>
<keyword evidence="13" id="KW-1133">Transmembrane helix</keyword>
<dbReference type="GO" id="GO:0006750">
    <property type="term" value="P:glutathione biosynthetic process"/>
    <property type="evidence" value="ECO:0007669"/>
    <property type="project" value="UniProtKB-KW"/>
</dbReference>
<dbReference type="OMA" id="ICGMGPP"/>
<dbReference type="InterPro" id="IPR043138">
    <property type="entry name" value="GGT_lsub"/>
</dbReference>
<dbReference type="InterPro" id="IPR043137">
    <property type="entry name" value="GGT_ssub_C"/>
</dbReference>
<feature type="binding site" evidence="33">
    <location>
        <position position="484"/>
    </location>
    <ligand>
        <name>L-glutamate</name>
        <dbReference type="ChEBI" id="CHEBI:29985"/>
    </ligand>
</feature>
<evidence type="ECO:0000256" key="5">
    <source>
        <dbReference type="ARBA" id="ARBA00012760"/>
    </source>
</evidence>
<dbReference type="GO" id="GO:0006751">
    <property type="term" value="P:glutathione catabolic process"/>
    <property type="evidence" value="ECO:0007669"/>
    <property type="project" value="Ensembl"/>
</dbReference>
<dbReference type="UniPathway" id="UPA00204"/>
<dbReference type="EC" id="3.4.19.14" evidence="25"/>
<evidence type="ECO:0000256" key="13">
    <source>
        <dbReference type="ARBA" id="ARBA00022989"/>
    </source>
</evidence>
<feature type="binding site" evidence="33">
    <location>
        <begin position="414"/>
        <end position="416"/>
    </location>
    <ligand>
        <name>L-glutamate</name>
        <dbReference type="ChEBI" id="CHEBI:29985"/>
    </ligand>
</feature>
<dbReference type="PANTHER" id="PTHR45027">
    <property type="entry name" value="PUTATIVE GLUTATHIONE HYDROLASE LIGHT CHAIN"/>
    <property type="match status" value="1"/>
</dbReference>
<evidence type="ECO:0000256" key="18">
    <source>
        <dbReference type="ARBA" id="ARBA00033643"/>
    </source>
</evidence>
<dbReference type="GO" id="GO:0103068">
    <property type="term" value="F:leukotriene C4 gamma-glutamyl transferase activity"/>
    <property type="evidence" value="ECO:0007669"/>
    <property type="project" value="UniProtKB-EC"/>
</dbReference>
<evidence type="ECO:0000256" key="27">
    <source>
        <dbReference type="ARBA" id="ARBA00075099"/>
    </source>
</evidence>
<proteinExistence type="inferred from homology"/>
<evidence type="ECO:0000256" key="14">
    <source>
        <dbReference type="ARBA" id="ARBA00023136"/>
    </source>
</evidence>
<dbReference type="Gene3D" id="3.60.20.40">
    <property type="match status" value="1"/>
</dbReference>
<dbReference type="GO" id="GO:0036374">
    <property type="term" value="F:glutathione hydrolase activity"/>
    <property type="evidence" value="ECO:0007669"/>
    <property type="project" value="UniProtKB-EC"/>
</dbReference>
<feature type="binding site" evidence="33">
    <location>
        <position position="438"/>
    </location>
    <ligand>
        <name>L-glutamate</name>
        <dbReference type="ChEBI" id="CHEBI:29985"/>
    </ligand>
</feature>
<comment type="pathway">
    <text evidence="24">Lipid metabolism; leukotriene D4 biosynthesis.</text>
</comment>
<keyword evidence="9" id="KW-0812">Transmembrane</keyword>
<dbReference type="PROSITE" id="PS00462">
    <property type="entry name" value="G_GLU_TRANSPEPTIDASE"/>
    <property type="match status" value="1"/>
</dbReference>
<keyword evidence="12" id="KW-0735">Signal-anchor</keyword>
<evidence type="ECO:0000313" key="34">
    <source>
        <dbReference type="Ensembl" id="ENSCPRP00005002802.1"/>
    </source>
</evidence>
<evidence type="ECO:0000256" key="1">
    <source>
        <dbReference type="ARBA" id="ARBA00004606"/>
    </source>
</evidence>
<evidence type="ECO:0000256" key="30">
    <source>
        <dbReference type="ARBA" id="ARBA00081975"/>
    </source>
</evidence>
<evidence type="ECO:0000256" key="15">
    <source>
        <dbReference type="ARBA" id="ARBA00023145"/>
    </source>
</evidence>
<sequence>MSPLLPSPLLLGPSSGQAAALCLAPCCWHRNLGGGHVPPQCVGSGGRNWGYQLLCFMFLIGQQRNSSKPGTVLPALGGHDMCVCCGGGGILLVLKPQDHSSGLGGGVIFTIYSATTGDVEVINARERVPLGFTKNLLAGCKDPFPTGSQWIGIPGELRGYEEAHRRYGRLPWKFLFDPTIELLQREIIIPPVLSTFLNHPMLQKKTKESSICQLFCKDGEFPKAGETFHWPALKKTLTEVSLKGAKEFYEGEIANLLEADIRRAGGNLTRRDLHGFKAEVTQPLNISLGSYTVYAPPPPAGGFVLLLILNILKGFDFTAQSVETPNRKIETYHRIVEAMKFGNGQKPKLDDPDFSGIQKLLSDAFAEETRRRITEKGDHVAKYYNIMPLGKESHGTTHVSVIAKDGSAVSATSTINYPFGSMVYSNSTGIILNNELADFCRKKINQPIPRASSFVGERPPSAMVPSILLSKDKKSMLVIGGSGGELIISATALAIINKLWFGYDLKKAIEEKIFHVNTTSIQFEKGFDENVKKGLLERGHRDQPNPLMLNVVQGVSREGRCISAYSDKRKMGKAAGY</sequence>
<evidence type="ECO:0000313" key="35">
    <source>
        <dbReference type="Proteomes" id="UP000594220"/>
    </source>
</evidence>
<dbReference type="Ensembl" id="ENSCPRT00005003273.1">
    <property type="protein sequence ID" value="ENSCPRP00005002802.1"/>
    <property type="gene ID" value="ENSCPRG00005002024.1"/>
</dbReference>
<comment type="pathway">
    <text evidence="2">Sulfur metabolism; glutathione metabolism.</text>
</comment>
<keyword evidence="11" id="KW-0378">Hydrolase</keyword>
<evidence type="ECO:0000256" key="32">
    <source>
        <dbReference type="PIRSR" id="PIRSR600101-1"/>
    </source>
</evidence>
<evidence type="ECO:0000256" key="4">
    <source>
        <dbReference type="ARBA" id="ARBA00012008"/>
    </source>
</evidence>
<evidence type="ECO:0000256" key="16">
    <source>
        <dbReference type="ARBA" id="ARBA00023180"/>
    </source>
</evidence>
<keyword evidence="7" id="KW-0808">Transferase</keyword>
<dbReference type="Pfam" id="PF01019">
    <property type="entry name" value="G_glu_transpept"/>
    <property type="match status" value="1"/>
</dbReference>